<dbReference type="Gene3D" id="1.25.40.820">
    <property type="match status" value="1"/>
</dbReference>
<dbReference type="Proteomes" id="UP000644660">
    <property type="component" value="Unassembled WGS sequence"/>
</dbReference>
<proteinExistence type="inferred from homology"/>
<dbReference type="AlphaFoldDB" id="A0A8H2VJK8"/>
<dbReference type="EMBL" id="CAEFZW010000010">
    <property type="protein sequence ID" value="CAB4256588.1"/>
    <property type="molecule type" value="Genomic_DNA"/>
</dbReference>
<organism evidence="3 4">
    <name type="scientific">Maudiozyma barnettii</name>
    <dbReference type="NCBI Taxonomy" id="61262"/>
    <lineage>
        <taxon>Eukaryota</taxon>
        <taxon>Fungi</taxon>
        <taxon>Dikarya</taxon>
        <taxon>Ascomycota</taxon>
        <taxon>Saccharomycotina</taxon>
        <taxon>Saccharomycetes</taxon>
        <taxon>Saccharomycetales</taxon>
        <taxon>Saccharomycetaceae</taxon>
        <taxon>Maudiozyma</taxon>
    </lineage>
</organism>
<comment type="similarity">
    <text evidence="1">Belongs to the RPAP2 family.</text>
</comment>
<dbReference type="InterPro" id="IPR007308">
    <property type="entry name" value="Rtr1/RPAP2_dom"/>
</dbReference>
<dbReference type="RefSeq" id="XP_041408432.1">
    <property type="nucleotide sequence ID" value="XM_041552498.1"/>
</dbReference>
<sequence>MGQTKKKPDSHICNTQMTSLYELTQFVFNTPNSNDVISNILALLSQSYCVDSTTFKCVLALINITDYNVLVRERHMNHRCAYPLCSKEISNTLPNGYLADYCGDYHFDCSQFVITQLAQFPRCGLELWKRQLSAGEKNPGRMILFEELLQDKVIENDVNSLTTDMNIFRLR</sequence>
<accession>A0A8H2VJK8</accession>
<evidence type="ECO:0000313" key="3">
    <source>
        <dbReference type="EMBL" id="CAB4256588.1"/>
    </source>
</evidence>
<comment type="caution">
    <text evidence="3">The sequence shown here is derived from an EMBL/GenBank/DDBJ whole genome shotgun (WGS) entry which is preliminary data.</text>
</comment>
<gene>
    <name evidence="3" type="ORF">KABA2_10S02596</name>
</gene>
<dbReference type="InterPro" id="IPR038534">
    <property type="entry name" value="Rtr1/RPAP2_sf"/>
</dbReference>
<keyword evidence="4" id="KW-1185">Reference proteome</keyword>
<evidence type="ECO:0000313" key="4">
    <source>
        <dbReference type="Proteomes" id="UP000644660"/>
    </source>
</evidence>
<protein>
    <submittedName>
        <fullName evidence="3">Similar to Saccharomyces cerevisiae YER139C RTR1 CTD phosphatase</fullName>
    </submittedName>
</protein>
<reference evidence="3 4" key="1">
    <citation type="submission" date="2020-05" db="EMBL/GenBank/DDBJ databases">
        <authorList>
            <person name="Casaregola S."/>
            <person name="Devillers H."/>
            <person name="Grondin C."/>
        </authorList>
    </citation>
    <scope>NUCLEOTIDE SEQUENCE [LARGE SCALE GENOMIC DNA]</scope>
    <source>
        <strain evidence="3 4">CLIB 1767</strain>
    </source>
</reference>
<feature type="domain" description="RTR1-type" evidence="2">
    <location>
        <begin position="57"/>
        <end position="131"/>
    </location>
</feature>
<name>A0A8H2VJK8_9SACH</name>
<dbReference type="GeneID" id="64859673"/>
<evidence type="ECO:0000256" key="1">
    <source>
        <dbReference type="PROSITE-ProRule" id="PRU00812"/>
    </source>
</evidence>
<dbReference type="PROSITE" id="PS51479">
    <property type="entry name" value="ZF_RTR1"/>
    <property type="match status" value="1"/>
</dbReference>
<dbReference type="OrthoDB" id="2590500at2759"/>
<evidence type="ECO:0000259" key="2">
    <source>
        <dbReference type="PROSITE" id="PS51479"/>
    </source>
</evidence>